<dbReference type="Proteomes" id="UP000824321">
    <property type="component" value="Chromosome"/>
</dbReference>
<gene>
    <name evidence="1" type="ORF">K3136_08020</name>
</gene>
<organism evidence="1 2">
    <name type="scientific">Qipengyuania gelatinilytica</name>
    <dbReference type="NCBI Taxonomy" id="2867231"/>
    <lineage>
        <taxon>Bacteria</taxon>
        <taxon>Pseudomonadati</taxon>
        <taxon>Pseudomonadota</taxon>
        <taxon>Alphaproteobacteria</taxon>
        <taxon>Sphingomonadales</taxon>
        <taxon>Erythrobacteraceae</taxon>
        <taxon>Qipengyuania</taxon>
    </lineage>
</organism>
<evidence type="ECO:0000313" key="1">
    <source>
        <dbReference type="EMBL" id="QZD94059.1"/>
    </source>
</evidence>
<evidence type="ECO:0000313" key="2">
    <source>
        <dbReference type="Proteomes" id="UP000824321"/>
    </source>
</evidence>
<reference evidence="1 2" key="1">
    <citation type="submission" date="2021-08" db="EMBL/GenBank/DDBJ databases">
        <title>Comparative Genomics Analysis of the Genus Qipengyuania Reveals Extensive Genetic Diversity and Metabolic Versatility, Including the Description of Fifteen Novel Species.</title>
        <authorList>
            <person name="Liu Y."/>
        </authorList>
    </citation>
    <scope>NUCLEOTIDE SEQUENCE [LARGE SCALE GENOMIC DNA]</scope>
    <source>
        <strain evidence="1 2">1NDH1</strain>
    </source>
</reference>
<keyword evidence="2" id="KW-1185">Reference proteome</keyword>
<proteinExistence type="predicted"/>
<protein>
    <submittedName>
        <fullName evidence="1">Uncharacterized protein</fullName>
    </submittedName>
</protein>
<sequence length="47" mass="5104">MGNFLSGGQTRLIFVRSVSNAAYLTIPDLLHAQCKVTSIAMEGHHAF</sequence>
<name>A0ABX8ZYT9_9SPHN</name>
<dbReference type="EMBL" id="CP081294">
    <property type="protein sequence ID" value="QZD94059.1"/>
    <property type="molecule type" value="Genomic_DNA"/>
</dbReference>
<dbReference type="RefSeq" id="WP_221429825.1">
    <property type="nucleotide sequence ID" value="NZ_CP081294.1"/>
</dbReference>
<accession>A0ABX8ZYT9</accession>